<dbReference type="PANTHER" id="PTHR42659:SF5">
    <property type="entry name" value="ALDEHYDE OXIDOREDUCTASE FAD-BINDING SUBUNIT PAOB"/>
    <property type="match status" value="1"/>
</dbReference>
<gene>
    <name evidence="4" type="ORF">Tasa_021_050</name>
</gene>
<dbReference type="PROSITE" id="PS51387">
    <property type="entry name" value="FAD_PCMH"/>
    <property type="match status" value="1"/>
</dbReference>
<dbReference type="SUPFAM" id="SSF56176">
    <property type="entry name" value="FAD-binding/transporter-associated domain-like"/>
    <property type="match status" value="1"/>
</dbReference>
<dbReference type="Gene3D" id="3.30.465.10">
    <property type="match status" value="2"/>
</dbReference>
<dbReference type="RefSeq" id="WP_048849010.1">
    <property type="nucleotide sequence ID" value="NZ_BALE01000021.1"/>
</dbReference>
<dbReference type="InterPro" id="IPR005107">
    <property type="entry name" value="CO_DH_flav_C"/>
</dbReference>
<dbReference type="SUPFAM" id="SSF55447">
    <property type="entry name" value="CO dehydrogenase flavoprotein C-terminal domain-like"/>
    <property type="match status" value="1"/>
</dbReference>
<dbReference type="InterPro" id="IPR016166">
    <property type="entry name" value="FAD-bd_PCMH"/>
</dbReference>
<dbReference type="InterPro" id="IPR016167">
    <property type="entry name" value="FAD-bd_PCMH_sub1"/>
</dbReference>
<dbReference type="InterPro" id="IPR002346">
    <property type="entry name" value="Mopterin_DH_FAD-bd"/>
</dbReference>
<organism evidence="4 5">
    <name type="scientific">Tanticharoenia sakaeratensis NBRC 103193</name>
    <dbReference type="NCBI Taxonomy" id="1231623"/>
    <lineage>
        <taxon>Bacteria</taxon>
        <taxon>Pseudomonadati</taxon>
        <taxon>Pseudomonadota</taxon>
        <taxon>Alphaproteobacteria</taxon>
        <taxon>Acetobacterales</taxon>
        <taxon>Acetobacteraceae</taxon>
        <taxon>Tanticharoenia</taxon>
    </lineage>
</organism>
<dbReference type="InterPro" id="IPR016169">
    <property type="entry name" value="FAD-bd_PCMH_sub2"/>
</dbReference>
<dbReference type="InterPro" id="IPR036318">
    <property type="entry name" value="FAD-bd_PCMH-like_sf"/>
</dbReference>
<keyword evidence="5" id="KW-1185">Reference proteome</keyword>
<dbReference type="STRING" id="1231623.Tasa_021_050"/>
<dbReference type="Gene3D" id="3.30.390.50">
    <property type="entry name" value="CO dehydrogenase flavoprotein, C-terminal domain"/>
    <property type="match status" value="1"/>
</dbReference>
<dbReference type="OrthoDB" id="9814706at2"/>
<accession>A0A0D6MLC2</accession>
<evidence type="ECO:0000256" key="1">
    <source>
        <dbReference type="ARBA" id="ARBA00022630"/>
    </source>
</evidence>
<proteinExistence type="predicted"/>
<dbReference type="Pfam" id="PF00941">
    <property type="entry name" value="FAD_binding_5"/>
    <property type="match status" value="1"/>
</dbReference>
<sequence>MKSFSYMRARDVTEATRAAQRPGSKVIAGGTNLLDLAKLSIERPSALIDVNRIPGLKEIRRLPDGGVRIGALVTNADLAAHPLIREHYPLLSRAILAGASGQIRNMATTGGNLLQRTRCVQFYDTSDRCNKRAPGSGCGALDGANRMNAIVGGSASCIAVHPSDMAVAMRILDAVVETTDAHGAHRRIPIDDFYVLPDAAPQHETVLTPGEMITGVSLPAPPQGMQSYRKVRDRASYAFALVSVGAIAAVEEGHFTRVRFAFGGIAPKPWRIEAAEAALRGKPRNAQAISTACDIALAGAAGHGDNDFKIALAHRTLIAVLGA</sequence>
<evidence type="ECO:0000313" key="4">
    <source>
        <dbReference type="EMBL" id="GAN54469.1"/>
    </source>
</evidence>
<dbReference type="GO" id="GO:0016491">
    <property type="term" value="F:oxidoreductase activity"/>
    <property type="evidence" value="ECO:0007669"/>
    <property type="project" value="InterPro"/>
</dbReference>
<dbReference type="SMART" id="SM01092">
    <property type="entry name" value="CO_deh_flav_C"/>
    <property type="match status" value="1"/>
</dbReference>
<dbReference type="GO" id="GO:0071949">
    <property type="term" value="F:FAD binding"/>
    <property type="evidence" value="ECO:0007669"/>
    <property type="project" value="InterPro"/>
</dbReference>
<comment type="caution">
    <text evidence="4">The sequence shown here is derived from an EMBL/GenBank/DDBJ whole genome shotgun (WGS) entry which is preliminary data.</text>
</comment>
<dbReference type="EMBL" id="BALE01000021">
    <property type="protein sequence ID" value="GAN54469.1"/>
    <property type="molecule type" value="Genomic_DNA"/>
</dbReference>
<dbReference type="AlphaFoldDB" id="A0A0D6MLC2"/>
<dbReference type="Proteomes" id="UP000032679">
    <property type="component" value="Unassembled WGS sequence"/>
</dbReference>
<dbReference type="InterPro" id="IPR051312">
    <property type="entry name" value="Diverse_Substr_Oxidored"/>
</dbReference>
<protein>
    <submittedName>
        <fullName evidence="4">Molybdopterin dehydrogenase, FAD-binding protein</fullName>
    </submittedName>
</protein>
<keyword evidence="1" id="KW-0285">Flavoprotein</keyword>
<dbReference type="PANTHER" id="PTHR42659">
    <property type="entry name" value="XANTHINE DEHYDROGENASE SUBUNIT C-RELATED"/>
    <property type="match status" value="1"/>
</dbReference>
<evidence type="ECO:0000259" key="3">
    <source>
        <dbReference type="PROSITE" id="PS51387"/>
    </source>
</evidence>
<evidence type="ECO:0000256" key="2">
    <source>
        <dbReference type="ARBA" id="ARBA00022827"/>
    </source>
</evidence>
<name>A0A0D6MLC2_9PROT</name>
<keyword evidence="2" id="KW-0274">FAD</keyword>
<dbReference type="Gene3D" id="3.30.43.10">
    <property type="entry name" value="Uridine Diphospho-n-acetylenolpyruvylglucosamine Reductase, domain 2"/>
    <property type="match status" value="1"/>
</dbReference>
<dbReference type="Pfam" id="PF03450">
    <property type="entry name" value="CO_deh_flav_C"/>
    <property type="match status" value="1"/>
</dbReference>
<reference evidence="4 5" key="1">
    <citation type="submission" date="2012-10" db="EMBL/GenBank/DDBJ databases">
        <title>Genome sequencing of Tanticharoenia sakaeratensis NBRC 103193.</title>
        <authorList>
            <person name="Azuma Y."/>
            <person name="Hadano H."/>
            <person name="Hirakawa H."/>
            <person name="Matsushita K."/>
        </authorList>
    </citation>
    <scope>NUCLEOTIDE SEQUENCE [LARGE SCALE GENOMIC DNA]</scope>
    <source>
        <strain evidence="4 5">NBRC 103193</strain>
    </source>
</reference>
<evidence type="ECO:0000313" key="5">
    <source>
        <dbReference type="Proteomes" id="UP000032679"/>
    </source>
</evidence>
<feature type="domain" description="FAD-binding PCMH-type" evidence="3">
    <location>
        <begin position="1"/>
        <end position="223"/>
    </location>
</feature>
<dbReference type="InterPro" id="IPR036683">
    <property type="entry name" value="CO_DH_flav_C_dom_sf"/>
</dbReference>